<feature type="signal peptide" evidence="1">
    <location>
        <begin position="1"/>
        <end position="22"/>
    </location>
</feature>
<dbReference type="OrthoDB" id="6400575at2"/>
<organism evidence="2 3">
    <name type="scientific">Brenneria salicis ATCC 15712 = DSM 30166</name>
    <dbReference type="NCBI Taxonomy" id="714314"/>
    <lineage>
        <taxon>Bacteria</taxon>
        <taxon>Pseudomonadati</taxon>
        <taxon>Pseudomonadota</taxon>
        <taxon>Gammaproteobacteria</taxon>
        <taxon>Enterobacterales</taxon>
        <taxon>Pectobacteriaceae</taxon>
        <taxon>Brenneria</taxon>
    </lineage>
</organism>
<dbReference type="EMBL" id="QNRY01000070">
    <property type="protein sequence ID" value="RBP57314.1"/>
    <property type="molecule type" value="Genomic_DNA"/>
</dbReference>
<accession>A0A366HY23</accession>
<dbReference type="InterPro" id="IPR009971">
    <property type="entry name" value="DUF1496"/>
</dbReference>
<dbReference type="Pfam" id="PF07383">
    <property type="entry name" value="DUF1496"/>
    <property type="match status" value="1"/>
</dbReference>
<gene>
    <name evidence="2" type="ORF">DES54_1703</name>
</gene>
<keyword evidence="3" id="KW-1185">Reference proteome</keyword>
<dbReference type="Proteomes" id="UP000253046">
    <property type="component" value="Unassembled WGS sequence"/>
</dbReference>
<sequence>MRLRAFMVILGAVSALPSMVLANRGETDIVVPVPAEVWASGSASRGQQQNTCIRCFVYENRNYLEGAVLKTEGVLLQCVRDKQTLGTNNLIWQLIKQ</sequence>
<proteinExistence type="predicted"/>
<feature type="chain" id="PRO_5016833651" evidence="1">
    <location>
        <begin position="23"/>
        <end position="97"/>
    </location>
</feature>
<name>A0A366HY23_9GAMM</name>
<evidence type="ECO:0000256" key="1">
    <source>
        <dbReference type="SAM" id="SignalP"/>
    </source>
</evidence>
<keyword evidence="1" id="KW-0732">Signal</keyword>
<dbReference type="RefSeq" id="WP_113869649.1">
    <property type="nucleotide sequence ID" value="NZ_AGJP01000001.1"/>
</dbReference>
<evidence type="ECO:0000313" key="3">
    <source>
        <dbReference type="Proteomes" id="UP000253046"/>
    </source>
</evidence>
<comment type="caution">
    <text evidence="2">The sequence shown here is derived from an EMBL/GenBank/DDBJ whole genome shotgun (WGS) entry which is preliminary data.</text>
</comment>
<evidence type="ECO:0000313" key="2">
    <source>
        <dbReference type="EMBL" id="RBP57314.1"/>
    </source>
</evidence>
<dbReference type="AlphaFoldDB" id="A0A366HY23"/>
<protein>
    <submittedName>
        <fullName evidence="2">Uncharacterized protein DUF1496</fullName>
    </submittedName>
</protein>
<reference evidence="2 3" key="1">
    <citation type="submission" date="2018-06" db="EMBL/GenBank/DDBJ databases">
        <title>Genomic Encyclopedia of Type Strains, Phase IV (KMG-IV): sequencing the most valuable type-strain genomes for metagenomic binning, comparative biology and taxonomic classification.</title>
        <authorList>
            <person name="Goeker M."/>
        </authorList>
    </citation>
    <scope>NUCLEOTIDE SEQUENCE [LARGE SCALE GENOMIC DNA]</scope>
    <source>
        <strain evidence="2 3">DSM 30166</strain>
    </source>
</reference>